<dbReference type="GO" id="GO:0006289">
    <property type="term" value="P:nucleotide-excision repair"/>
    <property type="evidence" value="ECO:0007669"/>
    <property type="project" value="TreeGrafter"/>
</dbReference>
<dbReference type="GO" id="GO:0003676">
    <property type="term" value="F:nucleic acid binding"/>
    <property type="evidence" value="ECO:0007669"/>
    <property type="project" value="InterPro"/>
</dbReference>
<dbReference type="PANTHER" id="PTHR47957">
    <property type="entry name" value="ATP-DEPENDENT HELICASE HRQ1"/>
    <property type="match status" value="1"/>
</dbReference>
<evidence type="ECO:0000313" key="3">
    <source>
        <dbReference type="EMBL" id="HJF07701.1"/>
    </source>
</evidence>
<dbReference type="Pfam" id="PF00270">
    <property type="entry name" value="DEAD"/>
    <property type="match status" value="1"/>
</dbReference>
<evidence type="ECO:0000259" key="2">
    <source>
        <dbReference type="Pfam" id="PF00270"/>
    </source>
</evidence>
<dbReference type="EMBL" id="DYXD01000132">
    <property type="protein sequence ID" value="HJF07701.1"/>
    <property type="molecule type" value="Genomic_DNA"/>
</dbReference>
<feature type="region of interest" description="Disordered" evidence="1">
    <location>
        <begin position="190"/>
        <end position="209"/>
    </location>
</feature>
<dbReference type="GO" id="GO:0036297">
    <property type="term" value="P:interstrand cross-link repair"/>
    <property type="evidence" value="ECO:0007669"/>
    <property type="project" value="TreeGrafter"/>
</dbReference>
<keyword evidence="3" id="KW-0378">Hydrolase</keyword>
<dbReference type="Proteomes" id="UP000718012">
    <property type="component" value="Unassembled WGS sequence"/>
</dbReference>
<keyword evidence="3" id="KW-0067">ATP-binding</keyword>
<dbReference type="Gene3D" id="3.40.50.300">
    <property type="entry name" value="P-loop containing nucleotide triphosphate hydrolases"/>
    <property type="match status" value="1"/>
</dbReference>
<evidence type="ECO:0000313" key="4">
    <source>
        <dbReference type="Proteomes" id="UP000718012"/>
    </source>
</evidence>
<comment type="caution">
    <text evidence="3">The sequence shown here is derived from an EMBL/GenBank/DDBJ whole genome shotgun (WGS) entry which is preliminary data.</text>
</comment>
<dbReference type="AlphaFoldDB" id="A0A921FDD5"/>
<dbReference type="InterPro" id="IPR011545">
    <property type="entry name" value="DEAD/DEAH_box_helicase_dom"/>
</dbReference>
<feature type="domain" description="DEAD/DEAH-box helicase" evidence="2">
    <location>
        <begin position="94"/>
        <end position="173"/>
    </location>
</feature>
<organism evidence="3 4">
    <name type="scientific">Phocaeicola coprocola</name>
    <dbReference type="NCBI Taxonomy" id="310298"/>
    <lineage>
        <taxon>Bacteria</taxon>
        <taxon>Pseudomonadati</taxon>
        <taxon>Bacteroidota</taxon>
        <taxon>Bacteroidia</taxon>
        <taxon>Bacteroidales</taxon>
        <taxon>Bacteroidaceae</taxon>
        <taxon>Phocaeicola</taxon>
    </lineage>
</organism>
<proteinExistence type="predicted"/>
<reference evidence="3" key="2">
    <citation type="submission" date="2021-09" db="EMBL/GenBank/DDBJ databases">
        <authorList>
            <person name="Gilroy R."/>
        </authorList>
    </citation>
    <scope>NUCLEOTIDE SEQUENCE</scope>
    <source>
        <strain evidence="3">CHK165-8395</strain>
    </source>
</reference>
<evidence type="ECO:0000256" key="1">
    <source>
        <dbReference type="SAM" id="MobiDB-lite"/>
    </source>
</evidence>
<keyword evidence="3" id="KW-0547">Nucleotide-binding</keyword>
<gene>
    <name evidence="3" type="ORF">K8U81_05860</name>
</gene>
<feature type="non-terminal residue" evidence="3">
    <location>
        <position position="284"/>
    </location>
</feature>
<keyword evidence="3" id="KW-0347">Helicase</keyword>
<accession>A0A921FDD5</accession>
<dbReference type="GO" id="GO:0005524">
    <property type="term" value="F:ATP binding"/>
    <property type="evidence" value="ECO:0007669"/>
    <property type="project" value="InterPro"/>
</dbReference>
<protein>
    <submittedName>
        <fullName evidence="3">DEAD/DEAH box helicase</fullName>
    </submittedName>
</protein>
<sequence>MPNGANSVHKKLRTELEDYIKSQYFGKSPLLLSALSNHIDDEGLLYQKPFIESSPAYVTVQNGIETASLENWMKEYFLQLAKANIGVFPSPFAHQISALEAATRGENLFVSTGTGSGKTECFMWPLLAKMAAEARNAKESWAKRGVRTIIMYPMNALVSDQVSRLRRMIGDPDEKFIKIFRNTCGDEARRPQFGMYTGRTPYPGVQPSTEQDRKLEKTLARMSFPQSDSEKEFFNHLLKEGKIPAKADMNQFLQGLHDSKHIPNDDDAELITRFEMQQFCPDIL</sequence>
<name>A0A921FDD5_9BACT</name>
<reference evidence="3" key="1">
    <citation type="journal article" date="2021" name="PeerJ">
        <title>Extensive microbial diversity within the chicken gut microbiome revealed by metagenomics and culture.</title>
        <authorList>
            <person name="Gilroy R."/>
            <person name="Ravi A."/>
            <person name="Getino M."/>
            <person name="Pursley I."/>
            <person name="Horton D.L."/>
            <person name="Alikhan N.F."/>
            <person name="Baker D."/>
            <person name="Gharbi K."/>
            <person name="Hall N."/>
            <person name="Watson M."/>
            <person name="Adriaenssens E.M."/>
            <person name="Foster-Nyarko E."/>
            <person name="Jarju S."/>
            <person name="Secka A."/>
            <person name="Antonio M."/>
            <person name="Oren A."/>
            <person name="Chaudhuri R.R."/>
            <person name="La Ragione R."/>
            <person name="Hildebrand F."/>
            <person name="Pallen M.J."/>
        </authorList>
    </citation>
    <scope>NUCLEOTIDE SEQUENCE</scope>
    <source>
        <strain evidence="3">CHK165-8395</strain>
    </source>
</reference>
<dbReference type="SUPFAM" id="SSF52540">
    <property type="entry name" value="P-loop containing nucleoside triphosphate hydrolases"/>
    <property type="match status" value="1"/>
</dbReference>
<dbReference type="InterPro" id="IPR027417">
    <property type="entry name" value="P-loop_NTPase"/>
</dbReference>
<dbReference type="PANTHER" id="PTHR47957:SF3">
    <property type="entry name" value="ATP-DEPENDENT HELICASE HRQ1"/>
    <property type="match status" value="1"/>
</dbReference>
<dbReference type="GO" id="GO:0043138">
    <property type="term" value="F:3'-5' DNA helicase activity"/>
    <property type="evidence" value="ECO:0007669"/>
    <property type="project" value="TreeGrafter"/>
</dbReference>